<feature type="domain" description="DUF3885" evidence="1">
    <location>
        <begin position="8"/>
        <end position="208"/>
    </location>
</feature>
<gene>
    <name evidence="2" type="ordered locus">Bsph_2942</name>
</gene>
<dbReference type="KEGG" id="lsp:Bsph_2942"/>
<dbReference type="Proteomes" id="UP000002164">
    <property type="component" value="Chromosome"/>
</dbReference>
<dbReference type="AlphaFoldDB" id="B1HNG1"/>
<evidence type="ECO:0000313" key="3">
    <source>
        <dbReference type="Proteomes" id="UP000002164"/>
    </source>
</evidence>
<proteinExistence type="predicted"/>
<evidence type="ECO:0000313" key="2">
    <source>
        <dbReference type="EMBL" id="ACA40471.1"/>
    </source>
</evidence>
<dbReference type="Pfam" id="PF13021">
    <property type="entry name" value="DUF3885"/>
    <property type="match status" value="1"/>
</dbReference>
<organism evidence="2 3">
    <name type="scientific">Lysinibacillus sphaericus (strain C3-41)</name>
    <dbReference type="NCBI Taxonomy" id="444177"/>
    <lineage>
        <taxon>Bacteria</taxon>
        <taxon>Bacillati</taxon>
        <taxon>Bacillota</taxon>
        <taxon>Bacilli</taxon>
        <taxon>Bacillales</taxon>
        <taxon>Bacillaceae</taxon>
        <taxon>Lysinibacillus</taxon>
    </lineage>
</organism>
<evidence type="ECO:0000259" key="1">
    <source>
        <dbReference type="Pfam" id="PF13021"/>
    </source>
</evidence>
<dbReference type="EnsemblBacteria" id="ACA40471">
    <property type="protein sequence ID" value="ACA40471"/>
    <property type="gene ID" value="Bsph_2942"/>
</dbReference>
<reference evidence="2 3" key="1">
    <citation type="journal article" date="2008" name="J. Bacteriol.">
        <title>Complete genome sequence of the mosquitocidal bacterium Bacillus sphaericus C3-41 and comparison with those of closely related Bacillus species.</title>
        <authorList>
            <person name="Hu X."/>
            <person name="Fan W."/>
            <person name="Han B."/>
            <person name="Liu H."/>
            <person name="Zheng D."/>
            <person name="Li Q."/>
            <person name="Dong W."/>
            <person name="Yan J."/>
            <person name="Gao M."/>
            <person name="Berry C."/>
            <person name="Yuan Z."/>
        </authorList>
    </citation>
    <scope>NUCLEOTIDE SEQUENCE [LARGE SCALE GENOMIC DNA]</scope>
    <source>
        <strain evidence="2 3">C3-41</strain>
    </source>
</reference>
<dbReference type="InterPro" id="IPR024976">
    <property type="entry name" value="DUF3885"/>
</dbReference>
<dbReference type="RefSeq" id="WP_012294555.1">
    <property type="nucleotide sequence ID" value="NC_010382.1"/>
</dbReference>
<accession>B1HNG1</accession>
<protein>
    <submittedName>
        <fullName evidence="2">Hypothetical ynaE protein</fullName>
    </submittedName>
</protein>
<dbReference type="HOGENOM" id="CLU_077093_1_0_9"/>
<sequence length="210" mass="24867">MNDDRCRTYLNKTFPGLTLTPSLFQQWDIGIHVEFGAGFYQWKNNGRLNLAMFNDVYHQALAVFNEIFSYSDEILLVTNVYQYKPAEGKKKRIKVYHRYIKNKELKYHLKQQTLPYVLDDEDVYISQFSLKCRKQDIHYVLLIQAACNEDFHLKPKFGTGYSYPDVFFINLTKNVILFIYDDRGCEVIATNKETIKPVGLKFRNWIDNCK</sequence>
<name>B1HNG1_LYSSC</name>
<dbReference type="EMBL" id="CP000817">
    <property type="protein sequence ID" value="ACA40471.1"/>
    <property type="molecule type" value="Genomic_DNA"/>
</dbReference>